<gene>
    <name evidence="2" type="ORF">LR48_Vigan03g106200</name>
</gene>
<evidence type="ECO:0000313" key="2">
    <source>
        <dbReference type="EMBL" id="KOM37680.1"/>
    </source>
</evidence>
<name>A0A0L9U4G4_PHAAN</name>
<dbReference type="EMBL" id="CM003373">
    <property type="protein sequence ID" value="KOM37680.1"/>
    <property type="molecule type" value="Genomic_DNA"/>
</dbReference>
<dbReference type="Proteomes" id="UP000053144">
    <property type="component" value="Chromosome 3"/>
</dbReference>
<feature type="region of interest" description="Disordered" evidence="1">
    <location>
        <begin position="1"/>
        <end position="21"/>
    </location>
</feature>
<protein>
    <submittedName>
        <fullName evidence="2">Uncharacterized protein</fullName>
    </submittedName>
</protein>
<dbReference type="Gramene" id="KOM37680">
    <property type="protein sequence ID" value="KOM37680"/>
    <property type="gene ID" value="LR48_Vigan03g106200"/>
</dbReference>
<proteinExistence type="predicted"/>
<evidence type="ECO:0000256" key="1">
    <source>
        <dbReference type="SAM" id="MobiDB-lite"/>
    </source>
</evidence>
<accession>A0A0L9U4G4</accession>
<evidence type="ECO:0000313" key="3">
    <source>
        <dbReference type="Proteomes" id="UP000053144"/>
    </source>
</evidence>
<sequence length="98" mass="10832">MRELLSSPQRPFHPSAEPTWVPECRSAHGAKEQLRFSLGELASRVELSEHVEDILRKFVPPSHEPSSSKEQSSSKEPSTSNESSSSKEPSSSKEGNNN</sequence>
<organism evidence="2 3">
    <name type="scientific">Phaseolus angularis</name>
    <name type="common">Azuki bean</name>
    <name type="synonym">Vigna angularis</name>
    <dbReference type="NCBI Taxonomy" id="3914"/>
    <lineage>
        <taxon>Eukaryota</taxon>
        <taxon>Viridiplantae</taxon>
        <taxon>Streptophyta</taxon>
        <taxon>Embryophyta</taxon>
        <taxon>Tracheophyta</taxon>
        <taxon>Spermatophyta</taxon>
        <taxon>Magnoliopsida</taxon>
        <taxon>eudicotyledons</taxon>
        <taxon>Gunneridae</taxon>
        <taxon>Pentapetalae</taxon>
        <taxon>rosids</taxon>
        <taxon>fabids</taxon>
        <taxon>Fabales</taxon>
        <taxon>Fabaceae</taxon>
        <taxon>Papilionoideae</taxon>
        <taxon>50 kb inversion clade</taxon>
        <taxon>NPAAA clade</taxon>
        <taxon>indigoferoid/millettioid clade</taxon>
        <taxon>Phaseoleae</taxon>
        <taxon>Vigna</taxon>
    </lineage>
</organism>
<feature type="region of interest" description="Disordered" evidence="1">
    <location>
        <begin position="57"/>
        <end position="98"/>
    </location>
</feature>
<feature type="compositionally biased region" description="Low complexity" evidence="1">
    <location>
        <begin position="60"/>
        <end position="98"/>
    </location>
</feature>
<reference evidence="3" key="1">
    <citation type="journal article" date="2015" name="Proc. Natl. Acad. Sci. U.S.A.">
        <title>Genome sequencing of adzuki bean (Vigna angularis) provides insight into high starch and low fat accumulation and domestication.</title>
        <authorList>
            <person name="Yang K."/>
            <person name="Tian Z."/>
            <person name="Chen C."/>
            <person name="Luo L."/>
            <person name="Zhao B."/>
            <person name="Wang Z."/>
            <person name="Yu L."/>
            <person name="Li Y."/>
            <person name="Sun Y."/>
            <person name="Li W."/>
            <person name="Chen Y."/>
            <person name="Li Y."/>
            <person name="Zhang Y."/>
            <person name="Ai D."/>
            <person name="Zhao J."/>
            <person name="Shang C."/>
            <person name="Ma Y."/>
            <person name="Wu B."/>
            <person name="Wang M."/>
            <person name="Gao L."/>
            <person name="Sun D."/>
            <person name="Zhang P."/>
            <person name="Guo F."/>
            <person name="Wang W."/>
            <person name="Li Y."/>
            <person name="Wang J."/>
            <person name="Varshney R.K."/>
            <person name="Wang J."/>
            <person name="Ling H.Q."/>
            <person name="Wan P."/>
        </authorList>
    </citation>
    <scope>NUCLEOTIDE SEQUENCE</scope>
    <source>
        <strain evidence="3">cv. Jingnong 6</strain>
    </source>
</reference>
<dbReference type="AlphaFoldDB" id="A0A0L9U4G4"/>